<evidence type="ECO:0000256" key="3">
    <source>
        <dbReference type="ARBA" id="ARBA00023002"/>
    </source>
</evidence>
<dbReference type="Pfam" id="PF03450">
    <property type="entry name" value="CO_deh_flav_C"/>
    <property type="match status" value="1"/>
</dbReference>
<dbReference type="InterPro" id="IPR016169">
    <property type="entry name" value="FAD-bd_PCMH_sub2"/>
</dbReference>
<sequence>MDTAVALLAEAAGSAHVLAGGTDLLVRLRSGHIEPELVVDIKRIEGMRAIVEEDGGWRIGAGVPSAELGEHAGVRGAWPGVVEAAGLIGSTQIQGRATLAGNLCNASPAADSVPAMVAAGATARIAGPGGTRDVAVEDIPTGPGRTSLRPGEFVASIYLPAPAPRSGDAYLRFIPRTEMDIAVVGCGVALTLDEGGTCIAARVSLGAVAAKVLLVGKAAAALVGTAVDDTALAALSAACSEACSPIDDKRGTVAFRTHVAGVLAERAARIALSRAKG</sequence>
<evidence type="ECO:0000313" key="5">
    <source>
        <dbReference type="EMBL" id="GMG82795.1"/>
    </source>
</evidence>
<dbReference type="InterPro" id="IPR036683">
    <property type="entry name" value="CO_DH_flav_C_dom_sf"/>
</dbReference>
<dbReference type="SUPFAM" id="SSF56176">
    <property type="entry name" value="FAD-binding/transporter-associated domain-like"/>
    <property type="match status" value="1"/>
</dbReference>
<dbReference type="InterPro" id="IPR002346">
    <property type="entry name" value="Mopterin_DH_FAD-bd"/>
</dbReference>
<dbReference type="Gene3D" id="3.30.465.10">
    <property type="match status" value="1"/>
</dbReference>
<evidence type="ECO:0000259" key="4">
    <source>
        <dbReference type="PROSITE" id="PS51387"/>
    </source>
</evidence>
<dbReference type="Pfam" id="PF00941">
    <property type="entry name" value="FAD_binding_5"/>
    <property type="match status" value="1"/>
</dbReference>
<accession>A0ABQ6LQG7</accession>
<name>A0ABQ6LQG7_9RHOB</name>
<keyword evidence="6" id="KW-1185">Reference proteome</keyword>
<feature type="domain" description="FAD-binding PCMH-type" evidence="4">
    <location>
        <begin position="1"/>
        <end position="164"/>
    </location>
</feature>
<dbReference type="PROSITE" id="PS51387">
    <property type="entry name" value="FAD_PCMH"/>
    <property type="match status" value="1"/>
</dbReference>
<dbReference type="InterPro" id="IPR005107">
    <property type="entry name" value="CO_DH_flav_C"/>
</dbReference>
<keyword evidence="2" id="KW-0274">FAD</keyword>
<dbReference type="InterPro" id="IPR016166">
    <property type="entry name" value="FAD-bd_PCMH"/>
</dbReference>
<dbReference type="Gene3D" id="3.30.43.10">
    <property type="entry name" value="Uridine Diphospho-n-acetylenolpyruvylglucosamine Reductase, domain 2"/>
    <property type="match status" value="1"/>
</dbReference>
<dbReference type="PANTHER" id="PTHR42659">
    <property type="entry name" value="XANTHINE DEHYDROGENASE SUBUNIT C-RELATED"/>
    <property type="match status" value="1"/>
</dbReference>
<dbReference type="Proteomes" id="UP001239909">
    <property type="component" value="Unassembled WGS sequence"/>
</dbReference>
<dbReference type="Gene3D" id="3.30.390.50">
    <property type="entry name" value="CO dehydrogenase flavoprotein, C-terminal domain"/>
    <property type="match status" value="1"/>
</dbReference>
<evidence type="ECO:0000256" key="1">
    <source>
        <dbReference type="ARBA" id="ARBA00022630"/>
    </source>
</evidence>
<organism evidence="5 6">
    <name type="scientific">Paralimibaculum aggregatum</name>
    <dbReference type="NCBI Taxonomy" id="3036245"/>
    <lineage>
        <taxon>Bacteria</taxon>
        <taxon>Pseudomonadati</taxon>
        <taxon>Pseudomonadota</taxon>
        <taxon>Alphaproteobacteria</taxon>
        <taxon>Rhodobacterales</taxon>
        <taxon>Paracoccaceae</taxon>
        <taxon>Paralimibaculum</taxon>
    </lineage>
</organism>
<evidence type="ECO:0000256" key="2">
    <source>
        <dbReference type="ARBA" id="ARBA00022827"/>
    </source>
</evidence>
<gene>
    <name evidence="5" type="ORF">LNKW23_20080</name>
</gene>
<evidence type="ECO:0000313" key="6">
    <source>
        <dbReference type="Proteomes" id="UP001239909"/>
    </source>
</evidence>
<reference evidence="5 6" key="1">
    <citation type="submission" date="2023-04" db="EMBL/GenBank/DDBJ databases">
        <title>Marinoamorphus aggregata gen. nov., sp. Nov., isolate from tissue of brittle star Ophioplocus japonicus.</title>
        <authorList>
            <person name="Kawano K."/>
            <person name="Sawayama S."/>
            <person name="Nakagawa S."/>
        </authorList>
    </citation>
    <scope>NUCLEOTIDE SEQUENCE [LARGE SCALE GENOMIC DNA]</scope>
    <source>
        <strain evidence="5 6">NKW23</strain>
    </source>
</reference>
<dbReference type="InterPro" id="IPR051312">
    <property type="entry name" value="Diverse_Substr_Oxidored"/>
</dbReference>
<dbReference type="InterPro" id="IPR036318">
    <property type="entry name" value="FAD-bd_PCMH-like_sf"/>
</dbReference>
<dbReference type="InterPro" id="IPR016167">
    <property type="entry name" value="FAD-bd_PCMH_sub1"/>
</dbReference>
<dbReference type="SUPFAM" id="SSF55447">
    <property type="entry name" value="CO dehydrogenase flavoprotein C-terminal domain-like"/>
    <property type="match status" value="1"/>
</dbReference>
<keyword evidence="3" id="KW-0560">Oxidoreductase</keyword>
<comment type="caution">
    <text evidence="5">The sequence shown here is derived from an EMBL/GenBank/DDBJ whole genome shotgun (WGS) entry which is preliminary data.</text>
</comment>
<protein>
    <submittedName>
        <fullName evidence="5">Xanthine dehydrogenase family protein subunit M</fullName>
    </submittedName>
</protein>
<dbReference type="EMBL" id="BSYI01000013">
    <property type="protein sequence ID" value="GMG82795.1"/>
    <property type="molecule type" value="Genomic_DNA"/>
</dbReference>
<keyword evidence="1" id="KW-0285">Flavoprotein</keyword>
<dbReference type="PANTHER" id="PTHR42659:SF2">
    <property type="entry name" value="XANTHINE DEHYDROGENASE SUBUNIT C-RELATED"/>
    <property type="match status" value="1"/>
</dbReference>
<proteinExistence type="predicted"/>
<dbReference type="SMART" id="SM01092">
    <property type="entry name" value="CO_deh_flav_C"/>
    <property type="match status" value="1"/>
</dbReference>